<evidence type="ECO:0008006" key="8">
    <source>
        <dbReference type="Google" id="ProtNLM"/>
    </source>
</evidence>
<dbReference type="InterPro" id="IPR001129">
    <property type="entry name" value="Membr-assoc_MAPEG"/>
</dbReference>
<keyword evidence="3 5" id="KW-1133">Transmembrane helix</keyword>
<dbReference type="PANTHER" id="PTHR35814">
    <property type="match status" value="1"/>
</dbReference>
<dbReference type="STRING" id="491952.Mar181_1161"/>
<feature type="transmembrane region" description="Helical" evidence="5">
    <location>
        <begin position="6"/>
        <end position="28"/>
    </location>
</feature>
<dbReference type="Gene3D" id="1.20.120.550">
    <property type="entry name" value="Membrane associated eicosanoid/glutathione metabolism-like domain"/>
    <property type="match status" value="1"/>
</dbReference>
<organism evidence="6 7">
    <name type="scientific">Marinomonas posidonica (strain CECT 7376 / NCIMB 14433 / IVIA-Po-181)</name>
    <dbReference type="NCBI Taxonomy" id="491952"/>
    <lineage>
        <taxon>Bacteria</taxon>
        <taxon>Pseudomonadati</taxon>
        <taxon>Pseudomonadota</taxon>
        <taxon>Gammaproteobacteria</taxon>
        <taxon>Oceanospirillales</taxon>
        <taxon>Oceanospirillaceae</taxon>
        <taxon>Marinomonas</taxon>
    </lineage>
</organism>
<evidence type="ECO:0000313" key="7">
    <source>
        <dbReference type="Proteomes" id="UP000009230"/>
    </source>
</evidence>
<dbReference type="GO" id="GO:0016020">
    <property type="term" value="C:membrane"/>
    <property type="evidence" value="ECO:0007669"/>
    <property type="project" value="UniProtKB-SubCell"/>
</dbReference>
<dbReference type="OrthoDB" id="8537976at2"/>
<dbReference type="KEGG" id="mpc:Mar181_1161"/>
<evidence type="ECO:0000313" key="6">
    <source>
        <dbReference type="EMBL" id="AEF54209.1"/>
    </source>
</evidence>
<keyword evidence="4 5" id="KW-0472">Membrane</keyword>
<dbReference type="EMBL" id="CP002771">
    <property type="protein sequence ID" value="AEF54209.1"/>
    <property type="molecule type" value="Genomic_DNA"/>
</dbReference>
<feature type="transmembrane region" description="Helical" evidence="5">
    <location>
        <begin position="107"/>
        <end position="126"/>
    </location>
</feature>
<dbReference type="eggNOG" id="COG3788">
    <property type="taxonomic scope" value="Bacteria"/>
</dbReference>
<dbReference type="Proteomes" id="UP000009230">
    <property type="component" value="Chromosome"/>
</dbReference>
<evidence type="ECO:0000256" key="2">
    <source>
        <dbReference type="ARBA" id="ARBA00022692"/>
    </source>
</evidence>
<feature type="transmembrane region" description="Helical" evidence="5">
    <location>
        <begin position="55"/>
        <end position="71"/>
    </location>
</feature>
<proteinExistence type="predicted"/>
<dbReference type="PANTHER" id="PTHR35814:SF1">
    <property type="entry name" value="GLUTATHIONE S-TRANSFERASE-RELATED"/>
    <property type="match status" value="1"/>
</dbReference>
<evidence type="ECO:0000256" key="1">
    <source>
        <dbReference type="ARBA" id="ARBA00004370"/>
    </source>
</evidence>
<keyword evidence="7" id="KW-1185">Reference proteome</keyword>
<accession>F6CV99</accession>
<dbReference type="HOGENOM" id="CLU_134926_1_0_6"/>
<evidence type="ECO:0000256" key="5">
    <source>
        <dbReference type="SAM" id="Phobius"/>
    </source>
</evidence>
<dbReference type="RefSeq" id="WP_013795685.1">
    <property type="nucleotide sequence ID" value="NC_015559.1"/>
</dbReference>
<dbReference type="Pfam" id="PF01124">
    <property type="entry name" value="MAPEG"/>
    <property type="match status" value="1"/>
</dbReference>
<dbReference type="AlphaFoldDB" id="F6CV99"/>
<dbReference type="InterPro" id="IPR023352">
    <property type="entry name" value="MAPEG-like_dom_sf"/>
</dbReference>
<protein>
    <recommendedName>
        <fullName evidence="8">Membrane-associated protein in eicosanoid and glutathione metabolism (MAPEG)</fullName>
    </recommendedName>
</protein>
<evidence type="ECO:0000256" key="4">
    <source>
        <dbReference type="ARBA" id="ARBA00023136"/>
    </source>
</evidence>
<reference evidence="6 7" key="1">
    <citation type="journal article" date="2012" name="Stand. Genomic Sci.">
        <title>Complete genome sequence of Marinomonas posidonica type strain (IVIA-Po-181(T)).</title>
        <authorList>
            <person name="Lucas-Elio P."/>
            <person name="Goodwin L."/>
            <person name="Woyke T."/>
            <person name="Pitluck S."/>
            <person name="Nolan M."/>
            <person name="Kyrpides N.C."/>
            <person name="Detter J.C."/>
            <person name="Copeland A."/>
            <person name="Lu M."/>
            <person name="Bruce D."/>
            <person name="Detter C."/>
            <person name="Tapia R."/>
            <person name="Han S."/>
            <person name="Land M.L."/>
            <person name="Ivanova N."/>
            <person name="Mikhailova N."/>
            <person name="Johnston A.W."/>
            <person name="Sanchez-Amat A."/>
        </authorList>
    </citation>
    <scope>NUCLEOTIDE SEQUENCE [LARGE SCALE GENOMIC DNA]</scope>
    <source>
        <strain evidence="7">CECT 7376 / NCIMB 14433 / IVIA-Po-181</strain>
    </source>
</reference>
<name>F6CV99_MARPP</name>
<keyword evidence="2 5" id="KW-0812">Transmembrane</keyword>
<comment type="subcellular location">
    <subcellularLocation>
        <location evidence="1">Membrane</location>
    </subcellularLocation>
</comment>
<dbReference type="SUPFAM" id="SSF161084">
    <property type="entry name" value="MAPEG domain-like"/>
    <property type="match status" value="1"/>
</dbReference>
<sequence>MPITIHITSLYAAFFGLLLLPITIRVGLRRIATNIWFLDGGDDNLLRRIRSHANFLEYVPFAIVLMALAELNAAPNAFMHTMGLLLISSRLMHYITINTKPLAPTRALSMLGTFGVFLMASCWLLYAQMPSIFQSY</sequence>
<gene>
    <name evidence="6" type="ordered locus">Mar181_1161</name>
</gene>
<evidence type="ECO:0000256" key="3">
    <source>
        <dbReference type="ARBA" id="ARBA00022989"/>
    </source>
</evidence>